<dbReference type="AlphaFoldDB" id="A0A7J8XSQ7"/>
<name>A0A7J8XSQ7_GOSAI</name>
<reference evidence="1 2" key="1">
    <citation type="journal article" date="2019" name="Genome Biol. Evol.">
        <title>Insights into the evolution of the New World diploid cottons (Gossypium, subgenus Houzingenia) based on genome sequencing.</title>
        <authorList>
            <person name="Grover C.E."/>
            <person name="Arick M.A. 2nd"/>
            <person name="Thrash A."/>
            <person name="Conover J.L."/>
            <person name="Sanders W.S."/>
            <person name="Peterson D.G."/>
            <person name="Frelichowski J.E."/>
            <person name="Scheffler J.A."/>
            <person name="Scheffler B.E."/>
            <person name="Wendel J.F."/>
        </authorList>
    </citation>
    <scope>NUCLEOTIDE SEQUENCE [LARGE SCALE GENOMIC DNA]</scope>
    <source>
        <strain evidence="1">185</strain>
        <tissue evidence="1">Leaf</tissue>
    </source>
</reference>
<dbReference type="EMBL" id="JABFAA010000009">
    <property type="protein sequence ID" value="MBA0690361.1"/>
    <property type="molecule type" value="Genomic_DNA"/>
</dbReference>
<protein>
    <recommendedName>
        <fullName evidence="3">RNase H type-1 domain-containing protein</fullName>
    </recommendedName>
</protein>
<evidence type="ECO:0008006" key="3">
    <source>
        <dbReference type="Google" id="ProtNLM"/>
    </source>
</evidence>
<evidence type="ECO:0000313" key="1">
    <source>
        <dbReference type="EMBL" id="MBA0690361.1"/>
    </source>
</evidence>
<accession>A0A7J8XSQ7</accession>
<organism evidence="1 2">
    <name type="scientific">Gossypium aridum</name>
    <name type="common">American cotton</name>
    <name type="synonym">Erioxylum aridum</name>
    <dbReference type="NCBI Taxonomy" id="34290"/>
    <lineage>
        <taxon>Eukaryota</taxon>
        <taxon>Viridiplantae</taxon>
        <taxon>Streptophyta</taxon>
        <taxon>Embryophyta</taxon>
        <taxon>Tracheophyta</taxon>
        <taxon>Spermatophyta</taxon>
        <taxon>Magnoliopsida</taxon>
        <taxon>eudicotyledons</taxon>
        <taxon>Gunneridae</taxon>
        <taxon>Pentapetalae</taxon>
        <taxon>rosids</taxon>
        <taxon>malvids</taxon>
        <taxon>Malvales</taxon>
        <taxon>Malvaceae</taxon>
        <taxon>Malvoideae</taxon>
        <taxon>Gossypium</taxon>
    </lineage>
</organism>
<keyword evidence="2" id="KW-1185">Reference proteome</keyword>
<proteinExistence type="predicted"/>
<comment type="caution">
    <text evidence="1">The sequence shown here is derived from an EMBL/GenBank/DDBJ whole genome shotgun (WGS) entry which is preliminary data.</text>
</comment>
<sequence length="128" mass="14516">MAIPWKESWVQLNTNGAVKMETNNATSEGVLRDHESKSILGFNICLGKCSTDSIEIVIVIQDSLRNSSNAALIMCIHQLLTNIGQWFLNYVPREENKDIDYITEMTFDKDEGLILFEEVSLEISFTLN</sequence>
<evidence type="ECO:0000313" key="2">
    <source>
        <dbReference type="Proteomes" id="UP000593577"/>
    </source>
</evidence>
<gene>
    <name evidence="1" type="ORF">Goari_008041</name>
</gene>
<dbReference type="Proteomes" id="UP000593577">
    <property type="component" value="Unassembled WGS sequence"/>
</dbReference>